<protein>
    <submittedName>
        <fullName evidence="1">Uncharacterized protein</fullName>
    </submittedName>
</protein>
<dbReference type="EMBL" id="CM039176">
    <property type="protein sequence ID" value="KAH9718448.1"/>
    <property type="molecule type" value="Genomic_DNA"/>
</dbReference>
<name>A0ACB8JLE8_CITSI</name>
<accession>A0ACB8JLE8</accession>
<keyword evidence="2" id="KW-1185">Reference proteome</keyword>
<proteinExistence type="predicted"/>
<dbReference type="Proteomes" id="UP000829398">
    <property type="component" value="Chromosome 7"/>
</dbReference>
<comment type="caution">
    <text evidence="1">The sequence shown here is derived from an EMBL/GenBank/DDBJ whole genome shotgun (WGS) entry which is preliminary data.</text>
</comment>
<evidence type="ECO:0000313" key="2">
    <source>
        <dbReference type="Proteomes" id="UP000829398"/>
    </source>
</evidence>
<evidence type="ECO:0000313" key="1">
    <source>
        <dbReference type="EMBL" id="KAH9718448.1"/>
    </source>
</evidence>
<reference evidence="2" key="1">
    <citation type="journal article" date="2023" name="Hortic. Res.">
        <title>A chromosome-level phased genome enabling allele-level studies in sweet orange: a case study on citrus Huanglongbing tolerance.</title>
        <authorList>
            <person name="Wu B."/>
            <person name="Yu Q."/>
            <person name="Deng Z."/>
            <person name="Duan Y."/>
            <person name="Luo F."/>
            <person name="Gmitter F. Jr."/>
        </authorList>
    </citation>
    <scope>NUCLEOTIDE SEQUENCE [LARGE SCALE GENOMIC DNA]</scope>
    <source>
        <strain evidence="2">cv. Valencia</strain>
    </source>
</reference>
<gene>
    <name evidence="1" type="ORF">KPL71_022235</name>
</gene>
<sequence>MGHTAAECWHRFKKNFVPEPNRRRETRGAYVALTDRQSSGAWYLDNGATNHVKNALGNININSEYQSNDQLVVGNGEKLVISHIGCSVLPIFDPQKHITLNHILHVPDITKNVISISKLLHDNDINVEFHKSACFVKDKKQGKILMKGVARDGSSKNLHTAFLSVSSIPVSIRSISDPLSMLSFNSNGVDFKETFSPVVKAATIRIVLTLAVNNNWMLRQVDINNAFLNGDLTEEVYMPQHEGFENKSKPNYICKLNKALYGLKQAPRVCTSEKLKRNEGAKFHDPTLYRSVIGSLQYAVLTRPKLAFSVNKLSQFMSDPRHSHCITCKRVLRYLKNTMNMCLRIKKSEYFDLTAYTNADWASDPDDRRSINGYCVYLGNNLVAWSSRKQGVVARSIAESEYRAMAVCSVEITWISSLLNELELKVQGTLVILSDSTSAAAITANPIYHSRTKHFEIDLHFIRDKVMKGEIKISFVASKDQTADVLTKPLLYYKFDYFRSKLNVFARPCV</sequence>
<organism evidence="1 2">
    <name type="scientific">Citrus sinensis</name>
    <name type="common">Sweet orange</name>
    <name type="synonym">Citrus aurantium var. sinensis</name>
    <dbReference type="NCBI Taxonomy" id="2711"/>
    <lineage>
        <taxon>Eukaryota</taxon>
        <taxon>Viridiplantae</taxon>
        <taxon>Streptophyta</taxon>
        <taxon>Embryophyta</taxon>
        <taxon>Tracheophyta</taxon>
        <taxon>Spermatophyta</taxon>
        <taxon>Magnoliopsida</taxon>
        <taxon>eudicotyledons</taxon>
        <taxon>Gunneridae</taxon>
        <taxon>Pentapetalae</taxon>
        <taxon>rosids</taxon>
        <taxon>malvids</taxon>
        <taxon>Sapindales</taxon>
        <taxon>Rutaceae</taxon>
        <taxon>Aurantioideae</taxon>
        <taxon>Citrus</taxon>
    </lineage>
</organism>